<feature type="region of interest" description="Disordered" evidence="1">
    <location>
        <begin position="426"/>
        <end position="447"/>
    </location>
</feature>
<dbReference type="OrthoDB" id="5355528at2759"/>
<proteinExistence type="predicted"/>
<dbReference type="RefSeq" id="XP_007373301.1">
    <property type="nucleotide sequence ID" value="XM_007373239.1"/>
</dbReference>
<reference evidence="3 4" key="1">
    <citation type="journal article" date="2011" name="Proc. Natl. Acad. Sci. U.S.A.">
        <title>Comparative genomics of xylose-fermenting fungi for enhanced biofuel production.</title>
        <authorList>
            <person name="Wohlbach D.J."/>
            <person name="Kuo A."/>
            <person name="Sato T.K."/>
            <person name="Potts K.M."/>
            <person name="Salamov A.A."/>
            <person name="LaButti K.M."/>
            <person name="Sun H."/>
            <person name="Clum A."/>
            <person name="Pangilinan J.L."/>
            <person name="Lindquist E.A."/>
            <person name="Lucas S."/>
            <person name="Lapidus A."/>
            <person name="Jin M."/>
            <person name="Gunawan C."/>
            <person name="Balan V."/>
            <person name="Dale B.E."/>
            <person name="Jeffries T.W."/>
            <person name="Zinkel R."/>
            <person name="Barry K.W."/>
            <person name="Grigoriev I.V."/>
            <person name="Gasch A.P."/>
        </authorList>
    </citation>
    <scope>NUCLEOTIDE SEQUENCE [LARGE SCALE GENOMIC DNA]</scope>
    <source>
        <strain evidence="4">NRRL Y-27907 / 11-Y1</strain>
    </source>
</reference>
<evidence type="ECO:0000259" key="2">
    <source>
        <dbReference type="Pfam" id="PF25909"/>
    </source>
</evidence>
<dbReference type="KEGG" id="spaa:SPAPADRAFT_147673"/>
<dbReference type="Proteomes" id="UP000000709">
    <property type="component" value="Unassembled WGS sequence"/>
</dbReference>
<dbReference type="FunCoup" id="G3AIK2">
    <property type="interactions" value="223"/>
</dbReference>
<dbReference type="Pfam" id="PF25909">
    <property type="entry name" value="zf-C2H2_AHC1"/>
    <property type="match status" value="1"/>
</dbReference>
<dbReference type="EMBL" id="GL996500">
    <property type="protein sequence ID" value="EGW33717.1"/>
    <property type="molecule type" value="Genomic_DNA"/>
</dbReference>
<protein>
    <recommendedName>
        <fullName evidence="2">AHC1-like C2H2 zinc-finger domain-containing protein</fullName>
    </recommendedName>
</protein>
<organism evidence="4">
    <name type="scientific">Spathaspora passalidarum (strain NRRL Y-27907 / 11-Y1)</name>
    <dbReference type="NCBI Taxonomy" id="619300"/>
    <lineage>
        <taxon>Eukaryota</taxon>
        <taxon>Fungi</taxon>
        <taxon>Dikarya</taxon>
        <taxon>Ascomycota</taxon>
        <taxon>Saccharomycotina</taxon>
        <taxon>Pichiomycetes</taxon>
        <taxon>Debaryomycetaceae</taxon>
        <taxon>Spathaspora</taxon>
    </lineage>
</organism>
<feature type="compositionally biased region" description="Polar residues" evidence="1">
    <location>
        <begin position="1"/>
        <end position="28"/>
    </location>
</feature>
<dbReference type="InParanoid" id="G3AIK2"/>
<feature type="region of interest" description="Disordered" evidence="1">
    <location>
        <begin position="321"/>
        <end position="379"/>
    </location>
</feature>
<dbReference type="eggNOG" id="ENOG502S5YH">
    <property type="taxonomic scope" value="Eukaryota"/>
</dbReference>
<dbReference type="STRING" id="619300.G3AIK2"/>
<feature type="region of interest" description="Disordered" evidence="1">
    <location>
        <begin position="1"/>
        <end position="43"/>
    </location>
</feature>
<dbReference type="OMA" id="GKCEAQM"/>
<gene>
    <name evidence="3" type="ORF">SPAPADRAFT_147673</name>
</gene>
<dbReference type="InterPro" id="IPR058706">
    <property type="entry name" value="zf-C2H2_AHC1-like"/>
</dbReference>
<evidence type="ECO:0000313" key="3">
    <source>
        <dbReference type="EMBL" id="EGW33717.1"/>
    </source>
</evidence>
<name>G3AIK2_SPAPN</name>
<dbReference type="HOGENOM" id="CLU_050071_0_0_1"/>
<dbReference type="AlphaFoldDB" id="G3AIK2"/>
<feature type="region of interest" description="Disordered" evidence="1">
    <location>
        <begin position="173"/>
        <end position="208"/>
    </location>
</feature>
<evidence type="ECO:0000313" key="4">
    <source>
        <dbReference type="Proteomes" id="UP000000709"/>
    </source>
</evidence>
<keyword evidence="4" id="KW-1185">Reference proteome</keyword>
<dbReference type="GeneID" id="18870763"/>
<sequence length="479" mass="52880">MEASETNKSPRQTTAPSANTNIPINTDSVDPLDNSSDKEMTPASQQEIIIKRLREIPHEKLKEIITNQIDLEIRLKHKELNLNDHEISKMESQMLMLRKFFDVPNDVKINNEPNDFTMRYFELLNKSLNATYDNMKRFPEGIPMDVPLQHDYIDDSVQTEPVSVGSNILCPQPGHAYRTRSTTSSLRPSSYTAASSMTTPTTSGGMGINSAMAKPQNLGCLYRRTDGIIVRLTCPDCQRSNFSSAQGFLNHSRIAHAKEYTSQDAAALKCGEILPQIKQDAEGEASLLKLAEKGVDPNRNLNVNEIYFHGLSNTLNAVHQTKAKTERTTPPAPPGTTGTTSAAAAASTSTSTSTSTTTTTTTTTAATTSATNPHGASLNADSELFKKLMKEGNMKKEEYEELIRETKQPLNNPHLFDDEFEIDSSSEASSISAQPSTTSLVGLNKRRQSRGGIKIAQCEHELKDDEEVEEGEDVKRRKR</sequence>
<feature type="compositionally biased region" description="Low complexity" evidence="1">
    <location>
        <begin position="335"/>
        <end position="371"/>
    </location>
</feature>
<evidence type="ECO:0000256" key="1">
    <source>
        <dbReference type="SAM" id="MobiDB-lite"/>
    </source>
</evidence>
<feature type="domain" description="AHC1-like C2H2 zinc-finger" evidence="2">
    <location>
        <begin position="216"/>
        <end position="303"/>
    </location>
</feature>
<accession>G3AIK2</accession>
<feature type="compositionally biased region" description="Low complexity" evidence="1">
    <location>
        <begin position="179"/>
        <end position="203"/>
    </location>
</feature>